<dbReference type="RefSeq" id="WP_212528565.1">
    <property type="nucleotide sequence ID" value="NZ_JAGSOG010000046.1"/>
</dbReference>
<dbReference type="AlphaFoldDB" id="A0A941INJ6"/>
<dbReference type="PANTHER" id="PTHR44846">
    <property type="entry name" value="MANNOSYL-D-GLYCERATE TRANSPORT/METABOLISM SYSTEM REPRESSOR MNGR-RELATED"/>
    <property type="match status" value="1"/>
</dbReference>
<comment type="caution">
    <text evidence="5">The sequence shown here is derived from an EMBL/GenBank/DDBJ whole genome shotgun (WGS) entry which is preliminary data.</text>
</comment>
<accession>A0A941INJ6</accession>
<evidence type="ECO:0000259" key="4">
    <source>
        <dbReference type="PROSITE" id="PS50949"/>
    </source>
</evidence>
<dbReference type="Pfam" id="PF00392">
    <property type="entry name" value="GntR"/>
    <property type="match status" value="1"/>
</dbReference>
<dbReference type="PRINTS" id="PR00035">
    <property type="entry name" value="HTHGNTR"/>
</dbReference>
<dbReference type="PANTHER" id="PTHR44846:SF1">
    <property type="entry name" value="MANNOSYL-D-GLYCERATE TRANSPORT_METABOLISM SYSTEM REPRESSOR MNGR-RELATED"/>
    <property type="match status" value="1"/>
</dbReference>
<evidence type="ECO:0000256" key="2">
    <source>
        <dbReference type="ARBA" id="ARBA00023125"/>
    </source>
</evidence>
<evidence type="ECO:0000256" key="3">
    <source>
        <dbReference type="ARBA" id="ARBA00023163"/>
    </source>
</evidence>
<keyword evidence="6" id="KW-1185">Reference proteome</keyword>
<keyword evidence="2" id="KW-0238">DNA-binding</keyword>
<dbReference type="Gene3D" id="3.40.1410.10">
    <property type="entry name" value="Chorismate lyase-like"/>
    <property type="match status" value="1"/>
</dbReference>
<evidence type="ECO:0000313" key="6">
    <source>
        <dbReference type="Proteomes" id="UP000675781"/>
    </source>
</evidence>
<dbReference type="SUPFAM" id="SSF46785">
    <property type="entry name" value="Winged helix' DNA-binding domain"/>
    <property type="match status" value="1"/>
</dbReference>
<keyword evidence="3" id="KW-0804">Transcription</keyword>
<dbReference type="InterPro" id="IPR036390">
    <property type="entry name" value="WH_DNA-bd_sf"/>
</dbReference>
<reference evidence="5" key="1">
    <citation type="submission" date="2021-04" db="EMBL/GenBank/DDBJ databases">
        <title>Genome based classification of Actinospica acidithermotolerans sp. nov., an actinobacterium isolated from an Indonesian hot spring.</title>
        <authorList>
            <person name="Kusuma A.B."/>
            <person name="Putra K.E."/>
            <person name="Nafisah S."/>
            <person name="Loh J."/>
            <person name="Nouioui I."/>
            <person name="Goodfellow M."/>
        </authorList>
    </citation>
    <scope>NUCLEOTIDE SEQUENCE</scope>
    <source>
        <strain evidence="5">CSCA 57</strain>
    </source>
</reference>
<organism evidence="5 6">
    <name type="scientific">Actinospica durhamensis</name>
    <dbReference type="NCBI Taxonomy" id="1508375"/>
    <lineage>
        <taxon>Bacteria</taxon>
        <taxon>Bacillati</taxon>
        <taxon>Actinomycetota</taxon>
        <taxon>Actinomycetes</taxon>
        <taxon>Catenulisporales</taxon>
        <taxon>Actinospicaceae</taxon>
        <taxon>Actinospica</taxon>
    </lineage>
</organism>
<dbReference type="Gene3D" id="1.10.10.10">
    <property type="entry name" value="Winged helix-like DNA-binding domain superfamily/Winged helix DNA-binding domain"/>
    <property type="match status" value="1"/>
</dbReference>
<dbReference type="PROSITE" id="PS50949">
    <property type="entry name" value="HTH_GNTR"/>
    <property type="match status" value="1"/>
</dbReference>
<dbReference type="Proteomes" id="UP000675781">
    <property type="component" value="Unassembled WGS sequence"/>
</dbReference>
<dbReference type="SUPFAM" id="SSF64288">
    <property type="entry name" value="Chorismate lyase-like"/>
    <property type="match status" value="1"/>
</dbReference>
<proteinExistence type="predicted"/>
<sequence length="247" mass="26719">MAARYQQIAQELREAIRQGAYAIGTLLPSEGELAAQYNVSRGTVRQAVAALEQDGSVAVRQGARRVVLGEVPTNSFAEMQSFSMWAVSRGHHPGAIVLSAAKGPSTEEEAARMRVPVGDPVLRLNRLRTLDDAPVMVERSFFPESVAEHILAMDLTTGSITEQLTELGFVHAHGDHLIDAVAATTLDAKLLGVRRGSPLLRQRWLASSPTGQPLAWSEDSYRADAVIISVRNSMSANTLARLSGRRV</sequence>
<dbReference type="InterPro" id="IPR036388">
    <property type="entry name" value="WH-like_DNA-bd_sf"/>
</dbReference>
<feature type="domain" description="HTH gntR-type" evidence="4">
    <location>
        <begin position="2"/>
        <end position="71"/>
    </location>
</feature>
<evidence type="ECO:0000313" key="5">
    <source>
        <dbReference type="EMBL" id="MBR7834044.1"/>
    </source>
</evidence>
<dbReference type="SMART" id="SM00866">
    <property type="entry name" value="UTRA"/>
    <property type="match status" value="1"/>
</dbReference>
<dbReference type="Pfam" id="PF07702">
    <property type="entry name" value="UTRA"/>
    <property type="match status" value="1"/>
</dbReference>
<protein>
    <submittedName>
        <fullName evidence="5">GntR family transcriptional regulator</fullName>
    </submittedName>
</protein>
<dbReference type="EMBL" id="JAGSOG010000046">
    <property type="protein sequence ID" value="MBR7834044.1"/>
    <property type="molecule type" value="Genomic_DNA"/>
</dbReference>
<dbReference type="GO" id="GO:0003677">
    <property type="term" value="F:DNA binding"/>
    <property type="evidence" value="ECO:0007669"/>
    <property type="project" value="UniProtKB-KW"/>
</dbReference>
<dbReference type="SMART" id="SM00345">
    <property type="entry name" value="HTH_GNTR"/>
    <property type="match status" value="1"/>
</dbReference>
<dbReference type="InterPro" id="IPR050679">
    <property type="entry name" value="Bact_HTH_transcr_reg"/>
</dbReference>
<dbReference type="InterPro" id="IPR011663">
    <property type="entry name" value="UTRA"/>
</dbReference>
<name>A0A941INJ6_9ACTN</name>
<keyword evidence="1" id="KW-0805">Transcription regulation</keyword>
<evidence type="ECO:0000256" key="1">
    <source>
        <dbReference type="ARBA" id="ARBA00023015"/>
    </source>
</evidence>
<dbReference type="GO" id="GO:0045892">
    <property type="term" value="P:negative regulation of DNA-templated transcription"/>
    <property type="evidence" value="ECO:0007669"/>
    <property type="project" value="TreeGrafter"/>
</dbReference>
<dbReference type="InterPro" id="IPR000524">
    <property type="entry name" value="Tscrpt_reg_HTH_GntR"/>
</dbReference>
<gene>
    <name evidence="5" type="ORF">KDL01_12260</name>
</gene>
<dbReference type="CDD" id="cd07377">
    <property type="entry name" value="WHTH_GntR"/>
    <property type="match status" value="1"/>
</dbReference>
<dbReference type="InterPro" id="IPR028978">
    <property type="entry name" value="Chorismate_lyase_/UTRA_dom_sf"/>
</dbReference>
<dbReference type="GO" id="GO:0003700">
    <property type="term" value="F:DNA-binding transcription factor activity"/>
    <property type="evidence" value="ECO:0007669"/>
    <property type="project" value="InterPro"/>
</dbReference>